<feature type="compositionally biased region" description="Low complexity" evidence="2">
    <location>
        <begin position="280"/>
        <end position="290"/>
    </location>
</feature>
<organism evidence="3 4">
    <name type="scientific">Humicola insolens</name>
    <name type="common">Soft-rot fungus</name>
    <dbReference type="NCBI Taxonomy" id="85995"/>
    <lineage>
        <taxon>Eukaryota</taxon>
        <taxon>Fungi</taxon>
        <taxon>Dikarya</taxon>
        <taxon>Ascomycota</taxon>
        <taxon>Pezizomycotina</taxon>
        <taxon>Sordariomycetes</taxon>
        <taxon>Sordariomycetidae</taxon>
        <taxon>Sordariales</taxon>
        <taxon>Chaetomiaceae</taxon>
        <taxon>Mycothermus</taxon>
    </lineage>
</organism>
<dbReference type="Proteomes" id="UP001583172">
    <property type="component" value="Unassembled WGS sequence"/>
</dbReference>
<dbReference type="EMBL" id="JAZGSY010000005">
    <property type="protein sequence ID" value="KAL1844036.1"/>
    <property type="molecule type" value="Genomic_DNA"/>
</dbReference>
<feature type="region of interest" description="Disordered" evidence="2">
    <location>
        <begin position="271"/>
        <end position="298"/>
    </location>
</feature>
<evidence type="ECO:0000313" key="3">
    <source>
        <dbReference type="EMBL" id="KAL1844036.1"/>
    </source>
</evidence>
<comment type="caution">
    <text evidence="3">The sequence shown here is derived from an EMBL/GenBank/DDBJ whole genome shotgun (WGS) entry which is preliminary data.</text>
</comment>
<dbReference type="InterPro" id="IPR018608">
    <property type="entry name" value="Gti1/Pac2"/>
</dbReference>
<name>A0ABR3VRL9_HUMIN</name>
<proteinExistence type="inferred from homology"/>
<keyword evidence="4" id="KW-1185">Reference proteome</keyword>
<dbReference type="PANTHER" id="PTHR28027:SF2">
    <property type="entry name" value="TRANSCRIPTIONAL REGULATOR MIT1"/>
    <property type="match status" value="1"/>
</dbReference>
<comment type="similarity">
    <text evidence="1">Belongs to the MIT1/WOR1 family.</text>
</comment>
<reference evidence="3 4" key="1">
    <citation type="journal article" date="2024" name="Commun. Biol.">
        <title>Comparative genomic analysis of thermophilic fungi reveals convergent evolutionary adaptations and gene losses.</title>
        <authorList>
            <person name="Steindorff A.S."/>
            <person name="Aguilar-Pontes M.V."/>
            <person name="Robinson A.J."/>
            <person name="Andreopoulos B."/>
            <person name="LaButti K."/>
            <person name="Kuo A."/>
            <person name="Mondo S."/>
            <person name="Riley R."/>
            <person name="Otillar R."/>
            <person name="Haridas S."/>
            <person name="Lipzen A."/>
            <person name="Grimwood J."/>
            <person name="Schmutz J."/>
            <person name="Clum A."/>
            <person name="Reid I.D."/>
            <person name="Moisan M.C."/>
            <person name="Butler G."/>
            <person name="Nguyen T.T.M."/>
            <person name="Dewar K."/>
            <person name="Conant G."/>
            <person name="Drula E."/>
            <person name="Henrissat B."/>
            <person name="Hansel C."/>
            <person name="Singer S."/>
            <person name="Hutchinson M.I."/>
            <person name="de Vries R.P."/>
            <person name="Natvig D.O."/>
            <person name="Powell A.J."/>
            <person name="Tsang A."/>
            <person name="Grigoriev I.V."/>
        </authorList>
    </citation>
    <scope>NUCLEOTIDE SEQUENCE [LARGE SCALE GENOMIC DNA]</scope>
    <source>
        <strain evidence="3 4">CBS 620.91</strain>
    </source>
</reference>
<protein>
    <submittedName>
        <fullName evidence="3">Uncharacterized protein</fullName>
    </submittedName>
</protein>
<accession>A0ABR3VRL9</accession>
<gene>
    <name evidence="3" type="ORF">VTJ49DRAFT_5787</name>
</gene>
<evidence type="ECO:0000256" key="1">
    <source>
        <dbReference type="ARBA" id="ARBA00008359"/>
    </source>
</evidence>
<dbReference type="PANTHER" id="PTHR28027">
    <property type="entry name" value="TRANSCRIPTIONAL REGULATOR MIT1"/>
    <property type="match status" value="1"/>
</dbReference>
<evidence type="ECO:0000313" key="4">
    <source>
        <dbReference type="Proteomes" id="UP001583172"/>
    </source>
</evidence>
<dbReference type="Pfam" id="PF09729">
    <property type="entry name" value="Gti1_Pac2"/>
    <property type="match status" value="1"/>
</dbReference>
<evidence type="ECO:0000256" key="2">
    <source>
        <dbReference type="SAM" id="MobiDB-lite"/>
    </source>
</evidence>
<sequence length="322" mass="34442">MNGQNPVAPSLEAFLATTMDAALVVQAAVNNPNLRVPRIGANRLKTSIRSGWVFVYRASGNGAIRRRRDGLNWSDRRAVKGFQLYRELSDDQNTKVSAQDIAQEQAQRQALTPYLGPHIANDQAKRRGLVKKTIVFDINGEKYGIAAYYTVDDVLNGTVQRPRHLATWNGFNVSVNNLLPDFWNQRTLATNPLSQVITIINDGGMALASNGAAWAMAANVPAPVAVNALPQALAPVQAPVPVPAPAPVQAPASVQAPVSVHVPVPIQGLNNAAPPPPPAQVAVNPAPAQNHDPDDIWDPLSVASQAANYDDIWDPLAQSLGT</sequence>